<gene>
    <name evidence="2" type="ORF">V5799_015009</name>
</gene>
<evidence type="ECO:0000313" key="2">
    <source>
        <dbReference type="EMBL" id="KAK8768526.1"/>
    </source>
</evidence>
<comment type="caution">
    <text evidence="2">The sequence shown here is derived from an EMBL/GenBank/DDBJ whole genome shotgun (WGS) entry which is preliminary data.</text>
</comment>
<organism evidence="2 3">
    <name type="scientific">Amblyomma americanum</name>
    <name type="common">Lone star tick</name>
    <dbReference type="NCBI Taxonomy" id="6943"/>
    <lineage>
        <taxon>Eukaryota</taxon>
        <taxon>Metazoa</taxon>
        <taxon>Ecdysozoa</taxon>
        <taxon>Arthropoda</taxon>
        <taxon>Chelicerata</taxon>
        <taxon>Arachnida</taxon>
        <taxon>Acari</taxon>
        <taxon>Parasitiformes</taxon>
        <taxon>Ixodida</taxon>
        <taxon>Ixodoidea</taxon>
        <taxon>Ixodidae</taxon>
        <taxon>Amblyomminae</taxon>
        <taxon>Amblyomma</taxon>
    </lineage>
</organism>
<feature type="region of interest" description="Disordered" evidence="1">
    <location>
        <begin position="199"/>
        <end position="293"/>
    </location>
</feature>
<evidence type="ECO:0000256" key="1">
    <source>
        <dbReference type="SAM" id="MobiDB-lite"/>
    </source>
</evidence>
<protein>
    <submittedName>
        <fullName evidence="2">Uncharacterized protein</fullName>
    </submittedName>
</protein>
<sequence>MTTKDLEGLRSALSDLSAAELANLDDVTAPWRSSLPRLRGLPRRQVHDALCDALQTIIPYPRRVWLIACVYCWAMTQWPVSQLRHYCIESMPSLDGCVALIRDLESLLLANTRSVLAWNEVEGTVHCCLLIPDQVSSDHNVVYACLRPRPALLTLYASEKGIQGRVLTFLRALLHSDPQQVEQLLSDNQNTELFSGLRRLGQSSPQQPGGALPSALQEAPAPSQGVGRGGRKSTVRTDGDRLDESSPAQGPDVAPGANTPSHDLDSDCSASVSRPSEPSSQPEPGTSFEESAQQNVGDKGAKFFCGKCYGGFDSSELLKAHVPLCLKYFTCPYCTFQSYQRSDSIGFGTKTNGI</sequence>
<dbReference type="Proteomes" id="UP001321473">
    <property type="component" value="Unassembled WGS sequence"/>
</dbReference>
<reference evidence="2 3" key="1">
    <citation type="journal article" date="2023" name="Arcadia Sci">
        <title>De novo assembly of a long-read Amblyomma americanum tick genome.</title>
        <authorList>
            <person name="Chou S."/>
            <person name="Poskanzer K.E."/>
            <person name="Rollins M."/>
            <person name="Thuy-Boun P.S."/>
        </authorList>
    </citation>
    <scope>NUCLEOTIDE SEQUENCE [LARGE SCALE GENOMIC DNA]</scope>
    <source>
        <strain evidence="2">F_SG_1</strain>
        <tissue evidence="2">Salivary glands</tissue>
    </source>
</reference>
<name>A0AAQ4E1D6_AMBAM</name>
<dbReference type="EMBL" id="JARKHS020023788">
    <property type="protein sequence ID" value="KAK8768526.1"/>
    <property type="molecule type" value="Genomic_DNA"/>
</dbReference>
<feature type="compositionally biased region" description="Low complexity" evidence="1">
    <location>
        <begin position="269"/>
        <end position="287"/>
    </location>
</feature>
<dbReference type="AlphaFoldDB" id="A0AAQ4E1D6"/>
<evidence type="ECO:0000313" key="3">
    <source>
        <dbReference type="Proteomes" id="UP001321473"/>
    </source>
</evidence>
<keyword evidence="3" id="KW-1185">Reference proteome</keyword>
<proteinExistence type="predicted"/>
<feature type="compositionally biased region" description="Basic and acidic residues" evidence="1">
    <location>
        <begin position="235"/>
        <end position="244"/>
    </location>
</feature>
<accession>A0AAQ4E1D6</accession>